<dbReference type="GO" id="GO:0016757">
    <property type="term" value="F:glycosyltransferase activity"/>
    <property type="evidence" value="ECO:0007669"/>
    <property type="project" value="InterPro"/>
</dbReference>
<dbReference type="AlphaFoldDB" id="A0A1Y4QFV2"/>
<evidence type="ECO:0000313" key="4">
    <source>
        <dbReference type="Proteomes" id="UP000196258"/>
    </source>
</evidence>
<dbReference type="EMBL" id="NFLB01000014">
    <property type="protein sequence ID" value="OUQ04134.1"/>
    <property type="molecule type" value="Genomic_DNA"/>
</dbReference>
<dbReference type="GO" id="GO:0009103">
    <property type="term" value="P:lipopolysaccharide biosynthetic process"/>
    <property type="evidence" value="ECO:0007669"/>
    <property type="project" value="TreeGrafter"/>
</dbReference>
<reference evidence="4" key="1">
    <citation type="submission" date="2017-04" db="EMBL/GenBank/DDBJ databases">
        <title>Function of individual gut microbiota members based on whole genome sequencing of pure cultures obtained from chicken caecum.</title>
        <authorList>
            <person name="Medvecky M."/>
            <person name="Cejkova D."/>
            <person name="Polansky O."/>
            <person name="Karasova D."/>
            <person name="Kubasova T."/>
            <person name="Cizek A."/>
            <person name="Rychlik I."/>
        </authorList>
    </citation>
    <scope>NUCLEOTIDE SEQUENCE [LARGE SCALE GENOMIC DNA]</scope>
    <source>
        <strain evidence="4">An149</strain>
    </source>
</reference>
<gene>
    <name evidence="3" type="ORF">B5E91_11490</name>
</gene>
<organism evidence="3 4">
    <name type="scientific">Thomasclavelia spiroformis</name>
    <dbReference type="NCBI Taxonomy" id="29348"/>
    <lineage>
        <taxon>Bacteria</taxon>
        <taxon>Bacillati</taxon>
        <taxon>Bacillota</taxon>
        <taxon>Erysipelotrichia</taxon>
        <taxon>Erysipelotrichales</taxon>
        <taxon>Coprobacillaceae</taxon>
        <taxon>Thomasclavelia</taxon>
    </lineage>
</organism>
<comment type="caution">
    <text evidence="3">The sequence shown here is derived from an EMBL/GenBank/DDBJ whole genome shotgun (WGS) entry which is preliminary data.</text>
</comment>
<proteinExistence type="predicted"/>
<feature type="domain" description="Glycosyl transferase family 1" evidence="2">
    <location>
        <begin position="237"/>
        <end position="322"/>
    </location>
</feature>
<dbReference type="PANTHER" id="PTHR46401">
    <property type="entry name" value="GLYCOSYLTRANSFERASE WBBK-RELATED"/>
    <property type="match status" value="1"/>
</dbReference>
<name>A0A1Y4QFV2_9FIRM</name>
<evidence type="ECO:0000313" key="3">
    <source>
        <dbReference type="EMBL" id="OUQ04134.1"/>
    </source>
</evidence>
<keyword evidence="1" id="KW-0808">Transferase</keyword>
<dbReference type="RefSeq" id="WP_087257777.1">
    <property type="nucleotide sequence ID" value="NZ_NFLB01000014.1"/>
</dbReference>
<protein>
    <recommendedName>
        <fullName evidence="2">Glycosyl transferase family 1 domain-containing protein</fullName>
    </recommendedName>
</protein>
<accession>A0A1Y4QFV2</accession>
<dbReference type="InterPro" id="IPR001296">
    <property type="entry name" value="Glyco_trans_1"/>
</dbReference>
<dbReference type="Proteomes" id="UP000196258">
    <property type="component" value="Unassembled WGS sequence"/>
</dbReference>
<evidence type="ECO:0000256" key="1">
    <source>
        <dbReference type="ARBA" id="ARBA00022679"/>
    </source>
</evidence>
<dbReference type="PANTHER" id="PTHR46401:SF2">
    <property type="entry name" value="GLYCOSYLTRANSFERASE WBBK-RELATED"/>
    <property type="match status" value="1"/>
</dbReference>
<dbReference type="Pfam" id="PF00534">
    <property type="entry name" value="Glycos_transf_1"/>
    <property type="match status" value="1"/>
</dbReference>
<dbReference type="Gene3D" id="3.40.50.2000">
    <property type="entry name" value="Glycogen Phosphorylase B"/>
    <property type="match status" value="1"/>
</dbReference>
<sequence length="356" mass="41860">MRVLVIDVAASEGGALTILESFYKYIKDYDKSNEYIFVLSDYYLLENDNIKIDVYSDVKKSYLNRLKFDYHYGKKLINKWHPDVIFSMQNTIFYSTDNIHQVVYMHQSIPFQNLKKFNILNTKERKLAIVQYFIGYFIKKSVKRANKVIVQTNWVKEAVIKKAKIDEGKIRTIFPDFNYQEITKTNKKYLNTSEFFYPASNEIYKNHECIYNAVDILNKGNQYEFKVYLTVTGDSSERINNCGYINHDKVFENMKTKVLIFPSYIETVGLPLLEAKLIGTIILASDTPFSHEILDDYENVYFFNPFNANELAILMKKCINKEIVLKPVSKLLCKNRNSWDKVISILNEEGKKYEKN</sequence>
<dbReference type="SUPFAM" id="SSF53756">
    <property type="entry name" value="UDP-Glycosyltransferase/glycogen phosphorylase"/>
    <property type="match status" value="1"/>
</dbReference>
<evidence type="ECO:0000259" key="2">
    <source>
        <dbReference type="Pfam" id="PF00534"/>
    </source>
</evidence>